<dbReference type="Proteomes" id="UP001157502">
    <property type="component" value="Chromosome 18"/>
</dbReference>
<name>A0ACC2G322_DALPE</name>
<organism evidence="1 2">
    <name type="scientific">Dallia pectoralis</name>
    <name type="common">Alaska blackfish</name>
    <dbReference type="NCBI Taxonomy" id="75939"/>
    <lineage>
        <taxon>Eukaryota</taxon>
        <taxon>Metazoa</taxon>
        <taxon>Chordata</taxon>
        <taxon>Craniata</taxon>
        <taxon>Vertebrata</taxon>
        <taxon>Euteleostomi</taxon>
        <taxon>Actinopterygii</taxon>
        <taxon>Neopterygii</taxon>
        <taxon>Teleostei</taxon>
        <taxon>Protacanthopterygii</taxon>
        <taxon>Esociformes</taxon>
        <taxon>Umbridae</taxon>
        <taxon>Dallia</taxon>
    </lineage>
</organism>
<sequence length="107" mass="12229">MTTEGVRGHAVLLPQRGYMDNHYLVLGRRGTSVASEEVLCQSEPWSAFKTCRTRFSVSVPVPLPDPGPWWSLKWSHQNNFGLERDRDNRIESVECINPCPVFNKLQT</sequence>
<evidence type="ECO:0000313" key="1">
    <source>
        <dbReference type="EMBL" id="KAJ7997907.1"/>
    </source>
</evidence>
<proteinExistence type="predicted"/>
<gene>
    <name evidence="1" type="ORF">DPEC_G00217030</name>
</gene>
<evidence type="ECO:0000313" key="2">
    <source>
        <dbReference type="Proteomes" id="UP001157502"/>
    </source>
</evidence>
<reference evidence="1" key="1">
    <citation type="submission" date="2021-05" db="EMBL/GenBank/DDBJ databases">
        <authorList>
            <person name="Pan Q."/>
            <person name="Jouanno E."/>
            <person name="Zahm M."/>
            <person name="Klopp C."/>
            <person name="Cabau C."/>
            <person name="Louis A."/>
            <person name="Berthelot C."/>
            <person name="Parey E."/>
            <person name="Roest Crollius H."/>
            <person name="Montfort J."/>
            <person name="Robinson-Rechavi M."/>
            <person name="Bouchez O."/>
            <person name="Lampietro C."/>
            <person name="Lopez Roques C."/>
            <person name="Donnadieu C."/>
            <person name="Postlethwait J."/>
            <person name="Bobe J."/>
            <person name="Dillon D."/>
            <person name="Chandos A."/>
            <person name="von Hippel F."/>
            <person name="Guiguen Y."/>
        </authorList>
    </citation>
    <scope>NUCLEOTIDE SEQUENCE</scope>
    <source>
        <strain evidence="1">YG-Jan2019</strain>
    </source>
</reference>
<dbReference type="EMBL" id="CM055745">
    <property type="protein sequence ID" value="KAJ7997907.1"/>
    <property type="molecule type" value="Genomic_DNA"/>
</dbReference>
<protein>
    <submittedName>
        <fullName evidence="1">Uncharacterized protein</fullName>
    </submittedName>
</protein>
<accession>A0ACC2G322</accession>
<keyword evidence="2" id="KW-1185">Reference proteome</keyword>
<comment type="caution">
    <text evidence="1">The sequence shown here is derived from an EMBL/GenBank/DDBJ whole genome shotgun (WGS) entry which is preliminary data.</text>
</comment>